<dbReference type="InterPro" id="IPR027283">
    <property type="entry name" value="YerD"/>
</dbReference>
<sequence>MQSILKFSLIARYSAFALCILGALLVPLIPMDRTLSFALTLAFAALSVLGVFDLLQKRHAITRNYPVIGHMRFLVESVRPELRQYLFESDSDRLPFSRAERSLVYQRAKNEADQRPFGTLLDAYAHGYEFIGHSMRPAPLQDPETFRITIGNEQCKRPYSGSVLNISAMSFGALSGQAILALNRGAKLGGFAQDTGEGSISPYHRQYGGDLVWQIASGYFGCRNADGAFSAEKFASQAADDQVKMIEIKLSQGAKPGHGGILPANKVSPEIAATRGIPVGRECVSPAAHSAFSTPAEMMLFVARLRELSGGKPVGFKLAIGQPWEFMAIVKAMLKTGIVPDFIVVDGAEGGTGAAPVELTDHVGTPMREALLLVHNTLVGAGLRKHVRIGVAGKIVSAFDIAAVLAMGADWVNSARGFMFAVGCIQSQSCHTNKCPTGVATQDALRQRALVVPDKAERVANYHRNSLHALAELLAAAGLEHPSSLKPHHVARRVSSNEIRLYSQLFPYLAEGELLGGDSPHPFYRQAWALASPEGFAIAGELRKAS</sequence>
<keyword evidence="3" id="KW-0472">Membrane</keyword>
<keyword evidence="6" id="KW-1185">Reference proteome</keyword>
<dbReference type="AlphaFoldDB" id="A0A9X3E2Z8"/>
<dbReference type="PANTHER" id="PTHR43819:SF1">
    <property type="entry name" value="ARCHAEAL-TYPE GLUTAMATE SYNTHASE [NADPH]"/>
    <property type="match status" value="1"/>
</dbReference>
<evidence type="ECO:0000313" key="5">
    <source>
        <dbReference type="EMBL" id="MCX5570524.1"/>
    </source>
</evidence>
<dbReference type="SUPFAM" id="SSF51395">
    <property type="entry name" value="FMN-linked oxidoreductases"/>
    <property type="match status" value="1"/>
</dbReference>
<dbReference type="InterPro" id="IPR013785">
    <property type="entry name" value="Aldolase_TIM"/>
</dbReference>
<accession>A0A9X3E2Z8</accession>
<dbReference type="GO" id="GO:0006537">
    <property type="term" value="P:glutamate biosynthetic process"/>
    <property type="evidence" value="ECO:0007669"/>
    <property type="project" value="InterPro"/>
</dbReference>
<protein>
    <submittedName>
        <fullName evidence="5">FMN-binding glutamate synthase family protein</fullName>
    </submittedName>
</protein>
<dbReference type="CDD" id="cd02808">
    <property type="entry name" value="GltS_FMN"/>
    <property type="match status" value="1"/>
</dbReference>
<comment type="caution">
    <text evidence="5">The sequence shown here is derived from an EMBL/GenBank/DDBJ whole genome shotgun (WGS) entry which is preliminary data.</text>
</comment>
<dbReference type="Proteomes" id="UP001144805">
    <property type="component" value="Unassembled WGS sequence"/>
</dbReference>
<dbReference type="FunFam" id="3.20.20.70:FF:000156">
    <property type="entry name" value="Glutamate synthase domain protein"/>
    <property type="match status" value="1"/>
</dbReference>
<comment type="similarity">
    <text evidence="1 2">Belongs to the glutamate synthase family.</text>
</comment>
<feature type="domain" description="Glutamate synthase" evidence="4">
    <location>
        <begin position="162"/>
        <end position="479"/>
    </location>
</feature>
<dbReference type="Gene3D" id="3.20.20.70">
    <property type="entry name" value="Aldolase class I"/>
    <property type="match status" value="1"/>
</dbReference>
<name>A0A9X3E2Z8_9HYPH</name>
<gene>
    <name evidence="5" type="ORF">OSH07_15045</name>
</gene>
<organism evidence="5 6">
    <name type="scientific">Kaistia nematophila</name>
    <dbReference type="NCBI Taxonomy" id="2994654"/>
    <lineage>
        <taxon>Bacteria</taxon>
        <taxon>Pseudomonadati</taxon>
        <taxon>Pseudomonadota</taxon>
        <taxon>Alphaproteobacteria</taxon>
        <taxon>Hyphomicrobiales</taxon>
        <taxon>Kaistiaceae</taxon>
        <taxon>Kaistia</taxon>
    </lineage>
</organism>
<dbReference type="Pfam" id="PF01645">
    <property type="entry name" value="Glu_synthase"/>
    <property type="match status" value="1"/>
</dbReference>
<keyword evidence="3" id="KW-0812">Transmembrane</keyword>
<evidence type="ECO:0000256" key="3">
    <source>
        <dbReference type="SAM" id="Phobius"/>
    </source>
</evidence>
<dbReference type="InterPro" id="IPR024188">
    <property type="entry name" value="GltB"/>
</dbReference>
<evidence type="ECO:0000256" key="2">
    <source>
        <dbReference type="PIRNR" id="PIRNR006429"/>
    </source>
</evidence>
<dbReference type="PIRSF" id="PIRSF006429">
    <property type="entry name" value="GOGAT_lg_2"/>
    <property type="match status" value="1"/>
</dbReference>
<dbReference type="RefSeq" id="WP_266339489.1">
    <property type="nucleotide sequence ID" value="NZ_JAPKNK010000006.1"/>
</dbReference>
<dbReference type="PIRSF" id="PIRSF500060">
    <property type="entry name" value="UCP500060"/>
    <property type="match status" value="1"/>
</dbReference>
<evidence type="ECO:0000259" key="4">
    <source>
        <dbReference type="Pfam" id="PF01645"/>
    </source>
</evidence>
<feature type="transmembrane region" description="Helical" evidence="3">
    <location>
        <begin position="35"/>
        <end position="55"/>
    </location>
</feature>
<keyword evidence="3" id="KW-1133">Transmembrane helix</keyword>
<dbReference type="EMBL" id="JAPKNK010000006">
    <property type="protein sequence ID" value="MCX5570524.1"/>
    <property type="molecule type" value="Genomic_DNA"/>
</dbReference>
<dbReference type="GO" id="GO:0015930">
    <property type="term" value="F:glutamate synthase activity"/>
    <property type="evidence" value="ECO:0007669"/>
    <property type="project" value="InterPro"/>
</dbReference>
<proteinExistence type="inferred from homology"/>
<dbReference type="PANTHER" id="PTHR43819">
    <property type="entry name" value="ARCHAEAL-TYPE GLUTAMATE SYNTHASE [NADPH]"/>
    <property type="match status" value="1"/>
</dbReference>
<feature type="transmembrane region" description="Helical" evidence="3">
    <location>
        <begin position="9"/>
        <end position="29"/>
    </location>
</feature>
<reference evidence="5" key="1">
    <citation type="submission" date="2022-11" db="EMBL/GenBank/DDBJ databases">
        <title>Biodiversity and phylogenetic relationships of bacteria.</title>
        <authorList>
            <person name="Machado R.A.R."/>
            <person name="Bhat A."/>
            <person name="Loulou A."/>
            <person name="Kallel S."/>
        </authorList>
    </citation>
    <scope>NUCLEOTIDE SEQUENCE</scope>
    <source>
        <strain evidence="5">K-TC2</strain>
    </source>
</reference>
<evidence type="ECO:0000313" key="6">
    <source>
        <dbReference type="Proteomes" id="UP001144805"/>
    </source>
</evidence>
<dbReference type="InterPro" id="IPR002932">
    <property type="entry name" value="Glu_synthdom"/>
</dbReference>
<evidence type="ECO:0000256" key="1">
    <source>
        <dbReference type="ARBA" id="ARBA00009716"/>
    </source>
</evidence>